<reference evidence="2" key="1">
    <citation type="journal article" date="2014" name="Int. J. Syst. Evol. Microbiol.">
        <title>Complete genome sequence of Corynebacterium casei LMG S-19264T (=DSM 44701T), isolated from a smear-ripened cheese.</title>
        <authorList>
            <consortium name="US DOE Joint Genome Institute (JGI-PGF)"/>
            <person name="Walter F."/>
            <person name="Albersmeier A."/>
            <person name="Kalinowski J."/>
            <person name="Ruckert C."/>
        </authorList>
    </citation>
    <scope>NUCLEOTIDE SEQUENCE</scope>
    <source>
        <strain evidence="2">JCM 31740</strain>
    </source>
</reference>
<dbReference type="EMBL" id="AP018553">
    <property type="protein sequence ID" value="BBD73867.1"/>
    <property type="molecule type" value="Genomic_DNA"/>
</dbReference>
<dbReference type="OrthoDB" id="39727at2157"/>
<dbReference type="RefSeq" id="WP_126451114.1">
    <property type="nucleotide sequence ID" value="NZ_BMQS01000010.1"/>
</dbReference>
<evidence type="ECO:0000313" key="1">
    <source>
        <dbReference type="EMBL" id="BBD73867.1"/>
    </source>
</evidence>
<evidence type="ECO:0000313" key="2">
    <source>
        <dbReference type="EMBL" id="GGT96224.1"/>
    </source>
</evidence>
<dbReference type="EMBL" id="BMQS01000010">
    <property type="protein sequence ID" value="GGT96224.1"/>
    <property type="molecule type" value="Genomic_DNA"/>
</dbReference>
<dbReference type="AlphaFoldDB" id="A0A348B6R5"/>
<keyword evidence="3" id="KW-1185">Reference proteome</keyword>
<organism evidence="1 3">
    <name type="scientific">Sulfodiicoccus acidiphilus</name>
    <dbReference type="NCBI Taxonomy" id="1670455"/>
    <lineage>
        <taxon>Archaea</taxon>
        <taxon>Thermoproteota</taxon>
        <taxon>Thermoprotei</taxon>
        <taxon>Sulfolobales</taxon>
        <taxon>Sulfolobaceae</taxon>
        <taxon>Sulfodiicoccus</taxon>
    </lineage>
</organism>
<dbReference type="Proteomes" id="UP000276741">
    <property type="component" value="Chromosome"/>
</dbReference>
<gene>
    <name evidence="2" type="ORF">GCM10007116_12200</name>
    <name evidence="1" type="ORF">HS1genome_2256</name>
</gene>
<reference evidence="2" key="4">
    <citation type="submission" date="2020-09" db="EMBL/GenBank/DDBJ databases">
        <authorList>
            <person name="Sun Q."/>
            <person name="Ohkuma M."/>
        </authorList>
    </citation>
    <scope>NUCLEOTIDE SEQUENCE</scope>
    <source>
        <strain evidence="2">JCM 31740</strain>
    </source>
</reference>
<dbReference type="Proteomes" id="UP000616143">
    <property type="component" value="Unassembled WGS sequence"/>
</dbReference>
<dbReference type="KEGG" id="sacd:HS1genome_2256"/>
<proteinExistence type="predicted"/>
<sequence length="79" mass="9144">MLVYVAFEDGESFSISDNGVIKKAKGNPSVLVVRELKQEMFSFAITQKVKLFQCQDEREQCLEKLVRVLFPYCKSCKFQ</sequence>
<reference evidence="1" key="3">
    <citation type="journal article" date="2019" name="BMC Res. Notes">
        <title>Complete genome sequence of the Sulfodiicoccus acidiphilus strain HS-1T, the first crenarchaeon that lacks polB3, isolated from an acidic hot spring in Ohwaku-dani, Hakone, Japan.</title>
        <authorList>
            <person name="Sakai H.D."/>
            <person name="Kurosawa N."/>
        </authorList>
    </citation>
    <scope>NUCLEOTIDE SEQUENCE</scope>
    <source>
        <strain evidence="1">HS-1</strain>
    </source>
</reference>
<protein>
    <submittedName>
        <fullName evidence="1">Uncharacterized protein</fullName>
    </submittedName>
</protein>
<evidence type="ECO:0000313" key="3">
    <source>
        <dbReference type="Proteomes" id="UP000276741"/>
    </source>
</evidence>
<reference evidence="3" key="2">
    <citation type="submission" date="2018-04" db="EMBL/GenBank/DDBJ databases">
        <title>Complete genome sequence of Sulfodiicoccus acidiphilus strain HS-1.</title>
        <authorList>
            <person name="Sakai H.D."/>
            <person name="Kurosawa N."/>
        </authorList>
    </citation>
    <scope>NUCLEOTIDE SEQUENCE [LARGE SCALE GENOMIC DNA]</scope>
    <source>
        <strain evidence="3">HS-1</strain>
    </source>
</reference>
<accession>A0A348B6R5</accession>
<name>A0A348B6R5_9CREN</name>